<comment type="caution">
    <text evidence="2">The sequence shown here is derived from an EMBL/GenBank/DDBJ whole genome shotgun (WGS) entry which is preliminary data.</text>
</comment>
<protein>
    <submittedName>
        <fullName evidence="2">Uncharacterized protein</fullName>
    </submittedName>
</protein>
<accession>A0A0B8SZU6</accession>
<keyword evidence="1" id="KW-0812">Transmembrane</keyword>
<dbReference type="STRING" id="1229276.DI53_3037"/>
<dbReference type="EMBL" id="JJMU01000054">
    <property type="protein sequence ID" value="KGE13201.1"/>
    <property type="molecule type" value="Genomic_DNA"/>
</dbReference>
<feature type="transmembrane region" description="Helical" evidence="1">
    <location>
        <begin position="80"/>
        <end position="98"/>
    </location>
</feature>
<organism evidence="2 3">
    <name type="scientific">Sphingobacterium deserti</name>
    <dbReference type="NCBI Taxonomy" id="1229276"/>
    <lineage>
        <taxon>Bacteria</taxon>
        <taxon>Pseudomonadati</taxon>
        <taxon>Bacteroidota</taxon>
        <taxon>Sphingobacteriia</taxon>
        <taxon>Sphingobacteriales</taxon>
        <taxon>Sphingobacteriaceae</taxon>
        <taxon>Sphingobacterium</taxon>
    </lineage>
</organism>
<dbReference type="OrthoDB" id="705613at2"/>
<reference evidence="2 3" key="2">
    <citation type="journal article" date="2015" name="PLoS ONE">
        <title>Whole-Genome Optical Mapping and Finished Genome Sequence of Sphingobacterium deserti sp. nov., a New Species Isolated from the Western Desert of China.</title>
        <authorList>
            <person name="Teng C."/>
            <person name="Zhou Z."/>
            <person name="Molnar I."/>
            <person name="Li X."/>
            <person name="Tang R."/>
            <person name="Chen M."/>
            <person name="Wang L."/>
            <person name="Su S."/>
            <person name="Zhang W."/>
            <person name="Lin M."/>
        </authorList>
    </citation>
    <scope>NUCLEOTIDE SEQUENCE [LARGE SCALE GENOMIC DNA]</scope>
    <source>
        <strain evidence="3">ACCC05744</strain>
    </source>
</reference>
<keyword evidence="3" id="KW-1185">Reference proteome</keyword>
<name>A0A0B8SZU6_9SPHI</name>
<sequence length="202" mass="23124">MRILLLVILVAILMYYISRRFFMKGPTTSIMKPTQQHNLQLVDSDTQVIAKAAKSTLVTVGIGIILFFVILLIGFKIKILWIALPLALYLIGQLFVYSNHLKAIRKYRMYYDPEQADVLVYNAAGESMHFNLLRDVQSVSEVKSVQANKGTLFGYYKLRTSKGELVIPYLVEQHGASINRQFFDALNQNFKIEVETKLFPII</sequence>
<evidence type="ECO:0000313" key="3">
    <source>
        <dbReference type="Proteomes" id="UP000031802"/>
    </source>
</evidence>
<dbReference type="RefSeq" id="WP_131555305.1">
    <property type="nucleotide sequence ID" value="NZ_JJMU01000054.1"/>
</dbReference>
<keyword evidence="1" id="KW-1133">Transmembrane helix</keyword>
<feature type="transmembrane region" description="Helical" evidence="1">
    <location>
        <begin position="55"/>
        <end position="73"/>
    </location>
</feature>
<proteinExistence type="predicted"/>
<dbReference type="Proteomes" id="UP000031802">
    <property type="component" value="Unassembled WGS sequence"/>
</dbReference>
<dbReference type="PATRIC" id="fig|1229276.3.peg.3139"/>
<dbReference type="AlphaFoldDB" id="A0A0B8SZU6"/>
<evidence type="ECO:0000256" key="1">
    <source>
        <dbReference type="SAM" id="Phobius"/>
    </source>
</evidence>
<gene>
    <name evidence="2" type="ORF">DI53_3037</name>
</gene>
<evidence type="ECO:0000313" key="2">
    <source>
        <dbReference type="EMBL" id="KGE13201.1"/>
    </source>
</evidence>
<reference evidence="3" key="1">
    <citation type="submission" date="2014-04" db="EMBL/GenBank/DDBJ databases">
        <title>Whole-Genome optical mapping and complete genome sequence of Sphingobacterium deserti sp. nov., a new spaces isolated from desert in the west of China.</title>
        <authorList>
            <person name="Teng C."/>
            <person name="Zhou Z."/>
            <person name="Li X."/>
            <person name="Chen M."/>
            <person name="Lin M."/>
            <person name="Wang L."/>
            <person name="Su S."/>
            <person name="Zhang C."/>
            <person name="Zhang W."/>
        </authorList>
    </citation>
    <scope>NUCLEOTIDE SEQUENCE [LARGE SCALE GENOMIC DNA]</scope>
    <source>
        <strain evidence="3">ACCC05744</strain>
    </source>
</reference>
<keyword evidence="1" id="KW-0472">Membrane</keyword>